<dbReference type="EMBL" id="CASHTH010004392">
    <property type="protein sequence ID" value="CAI8056709.1"/>
    <property type="molecule type" value="Genomic_DNA"/>
</dbReference>
<dbReference type="Proteomes" id="UP001174909">
    <property type="component" value="Unassembled WGS sequence"/>
</dbReference>
<comment type="caution">
    <text evidence="1">The sequence shown here is derived from an EMBL/GenBank/DDBJ whole genome shotgun (WGS) entry which is preliminary data.</text>
</comment>
<evidence type="ECO:0000313" key="2">
    <source>
        <dbReference type="Proteomes" id="UP001174909"/>
    </source>
</evidence>
<reference evidence="1" key="1">
    <citation type="submission" date="2023-03" db="EMBL/GenBank/DDBJ databases">
        <authorList>
            <person name="Steffen K."/>
            <person name="Cardenas P."/>
        </authorList>
    </citation>
    <scope>NUCLEOTIDE SEQUENCE</scope>
</reference>
<dbReference type="SUPFAM" id="SSF52833">
    <property type="entry name" value="Thioredoxin-like"/>
    <property type="match status" value="1"/>
</dbReference>
<evidence type="ECO:0000313" key="1">
    <source>
        <dbReference type="EMBL" id="CAI8056709.1"/>
    </source>
</evidence>
<organism evidence="1 2">
    <name type="scientific">Geodia barretti</name>
    <name type="common">Barrett's horny sponge</name>
    <dbReference type="NCBI Taxonomy" id="519541"/>
    <lineage>
        <taxon>Eukaryota</taxon>
        <taxon>Metazoa</taxon>
        <taxon>Porifera</taxon>
        <taxon>Demospongiae</taxon>
        <taxon>Heteroscleromorpha</taxon>
        <taxon>Tetractinellida</taxon>
        <taxon>Astrophorina</taxon>
        <taxon>Geodiidae</taxon>
        <taxon>Geodia</taxon>
    </lineage>
</organism>
<sequence>MHLAENIIEFDHTTFSLQSYSELSVDDFPYPIISDPNRDLAVQLGMLDPVEKDKAGLPLTCRAVFIVGPDKKLKLSILYPAPIRCRTLQ</sequence>
<dbReference type="AlphaFoldDB" id="A0AA35XGL3"/>
<accession>A0AA35XGL3</accession>
<keyword evidence="2" id="KW-1185">Reference proteome</keyword>
<proteinExistence type="predicted"/>
<protein>
    <submittedName>
        <fullName evidence="1">Peroxiredoxin-6</fullName>
    </submittedName>
</protein>
<dbReference type="Gene3D" id="3.40.30.10">
    <property type="entry name" value="Glutaredoxin"/>
    <property type="match status" value="1"/>
</dbReference>
<dbReference type="InterPro" id="IPR036249">
    <property type="entry name" value="Thioredoxin-like_sf"/>
</dbReference>
<gene>
    <name evidence="1" type="ORF">GBAR_LOCUS30900</name>
</gene>
<name>A0AA35XGL3_GEOBA</name>